<keyword evidence="7 22" id="KW-0812">Transmembrane</keyword>
<dbReference type="GO" id="GO:0008955">
    <property type="term" value="F:peptidoglycan glycosyltransferase activity"/>
    <property type="evidence" value="ECO:0007669"/>
    <property type="project" value="UniProtKB-EC"/>
</dbReference>
<evidence type="ECO:0000313" key="23">
    <source>
        <dbReference type="EMBL" id="ABO49213.1"/>
    </source>
</evidence>
<evidence type="ECO:0000256" key="17">
    <source>
        <dbReference type="ARBA" id="ARBA00041185"/>
    </source>
</evidence>
<evidence type="ECO:0000256" key="22">
    <source>
        <dbReference type="SAM" id="Phobius"/>
    </source>
</evidence>
<keyword evidence="9" id="KW-0573">Peptidoglycan synthesis</keyword>
<accession>A4J2B0</accession>
<feature type="transmembrane region" description="Helical" evidence="22">
    <location>
        <begin position="12"/>
        <end position="30"/>
    </location>
</feature>
<dbReference type="InterPro" id="IPR011923">
    <property type="entry name" value="RodA/MrdB"/>
</dbReference>
<evidence type="ECO:0000256" key="14">
    <source>
        <dbReference type="ARBA" id="ARBA00032370"/>
    </source>
</evidence>
<dbReference type="InterPro" id="IPR001182">
    <property type="entry name" value="FtsW/RodA"/>
</dbReference>
<keyword evidence="12" id="KW-0131">Cell cycle</keyword>
<dbReference type="OrthoDB" id="9812661at2"/>
<evidence type="ECO:0000256" key="6">
    <source>
        <dbReference type="ARBA" id="ARBA00022679"/>
    </source>
</evidence>
<keyword evidence="5" id="KW-0328">Glycosyltransferase</keyword>
<keyword evidence="13" id="KW-0961">Cell wall biogenesis/degradation</keyword>
<dbReference type="EC" id="2.4.99.28" evidence="19"/>
<dbReference type="GO" id="GO:0008360">
    <property type="term" value="P:regulation of cell shape"/>
    <property type="evidence" value="ECO:0007669"/>
    <property type="project" value="UniProtKB-KW"/>
</dbReference>
<keyword evidence="6" id="KW-0808">Transferase</keyword>
<proteinExistence type="inferred from homology"/>
<keyword evidence="24" id="KW-1185">Reference proteome</keyword>
<feature type="transmembrane region" description="Helical" evidence="22">
    <location>
        <begin position="188"/>
        <end position="205"/>
    </location>
</feature>
<dbReference type="AlphaFoldDB" id="A4J2B0"/>
<feature type="transmembrane region" description="Helical" evidence="22">
    <location>
        <begin position="75"/>
        <end position="95"/>
    </location>
</feature>
<comment type="similarity">
    <text evidence="16">Belongs to the SEDS family. FtsW subfamily.</text>
</comment>
<keyword evidence="10 22" id="KW-1133">Transmembrane helix</keyword>
<evidence type="ECO:0000256" key="5">
    <source>
        <dbReference type="ARBA" id="ARBA00022676"/>
    </source>
</evidence>
<reference evidence="23 24" key="1">
    <citation type="submission" date="2007-03" db="EMBL/GenBank/DDBJ databases">
        <title>Complete sequence of Desulfotomaculum reducens MI-1.</title>
        <authorList>
            <consortium name="US DOE Joint Genome Institute"/>
            <person name="Copeland A."/>
            <person name="Lucas S."/>
            <person name="Lapidus A."/>
            <person name="Barry K."/>
            <person name="Detter J.C."/>
            <person name="Glavina del Rio T."/>
            <person name="Hammon N."/>
            <person name="Israni S."/>
            <person name="Dalin E."/>
            <person name="Tice H."/>
            <person name="Pitluck S."/>
            <person name="Sims D."/>
            <person name="Brettin T."/>
            <person name="Bruce D."/>
            <person name="Han C."/>
            <person name="Tapia R."/>
            <person name="Schmutz J."/>
            <person name="Larimer F."/>
            <person name="Land M."/>
            <person name="Hauser L."/>
            <person name="Kyrpides N."/>
            <person name="Kim E."/>
            <person name="Tebo B.M."/>
            <person name="Richardson P."/>
        </authorList>
    </citation>
    <scope>NUCLEOTIDE SEQUENCE [LARGE SCALE GENOMIC DNA]</scope>
    <source>
        <strain evidence="23 24">MI-1</strain>
    </source>
</reference>
<evidence type="ECO:0000256" key="10">
    <source>
        <dbReference type="ARBA" id="ARBA00022989"/>
    </source>
</evidence>
<feature type="transmembrane region" description="Helical" evidence="22">
    <location>
        <begin position="302"/>
        <end position="327"/>
    </location>
</feature>
<feature type="transmembrane region" description="Helical" evidence="22">
    <location>
        <begin position="166"/>
        <end position="183"/>
    </location>
</feature>
<comment type="pathway">
    <text evidence="2">Cell wall biogenesis; peptidoglycan biosynthesis.</text>
</comment>
<feature type="transmembrane region" description="Helical" evidence="22">
    <location>
        <begin position="107"/>
        <end position="131"/>
    </location>
</feature>
<dbReference type="RefSeq" id="WP_011877049.1">
    <property type="nucleotide sequence ID" value="NC_009253.1"/>
</dbReference>
<evidence type="ECO:0000256" key="15">
    <source>
        <dbReference type="ARBA" id="ARBA00033270"/>
    </source>
</evidence>
<dbReference type="GO" id="GO:0032153">
    <property type="term" value="C:cell division site"/>
    <property type="evidence" value="ECO:0007669"/>
    <property type="project" value="TreeGrafter"/>
</dbReference>
<evidence type="ECO:0000256" key="2">
    <source>
        <dbReference type="ARBA" id="ARBA00004752"/>
    </source>
</evidence>
<dbReference type="InterPro" id="IPR013437">
    <property type="entry name" value="FtsW"/>
</dbReference>
<dbReference type="KEGG" id="drm:Dred_0674"/>
<comment type="catalytic activity">
    <reaction evidence="20">
        <text>[GlcNAc-(1-&gt;4)-Mur2Ac(oyl-L-Ala-gamma-D-Glu-L-Lys-D-Ala-D-Ala)](n)-di-trans,octa-cis-undecaprenyl diphosphate + beta-D-GlcNAc-(1-&gt;4)-Mur2Ac(oyl-L-Ala-gamma-D-Glu-L-Lys-D-Ala-D-Ala)-di-trans,octa-cis-undecaprenyl diphosphate = [GlcNAc-(1-&gt;4)-Mur2Ac(oyl-L-Ala-gamma-D-Glu-L-Lys-D-Ala-D-Ala)](n+1)-di-trans,octa-cis-undecaprenyl diphosphate + di-trans,octa-cis-undecaprenyl diphosphate + H(+)</text>
        <dbReference type="Rhea" id="RHEA:23708"/>
        <dbReference type="Rhea" id="RHEA-COMP:9602"/>
        <dbReference type="Rhea" id="RHEA-COMP:9603"/>
        <dbReference type="ChEBI" id="CHEBI:15378"/>
        <dbReference type="ChEBI" id="CHEBI:58405"/>
        <dbReference type="ChEBI" id="CHEBI:60033"/>
        <dbReference type="ChEBI" id="CHEBI:78435"/>
        <dbReference type="EC" id="2.4.99.28"/>
    </reaction>
</comment>
<evidence type="ECO:0000256" key="12">
    <source>
        <dbReference type="ARBA" id="ARBA00023306"/>
    </source>
</evidence>
<keyword evidence="4 23" id="KW-0132">Cell division</keyword>
<evidence type="ECO:0000256" key="1">
    <source>
        <dbReference type="ARBA" id="ARBA00004651"/>
    </source>
</evidence>
<dbReference type="Proteomes" id="UP000001556">
    <property type="component" value="Chromosome"/>
</dbReference>
<keyword evidence="3" id="KW-1003">Cell membrane</keyword>
<protein>
    <recommendedName>
        <fullName evidence="17">Probable peptidoglycan glycosyltransferase FtsW</fullName>
        <ecNumber evidence="19">2.4.99.28</ecNumber>
    </recommendedName>
    <alternativeName>
        <fullName evidence="18">Cell division protein FtsW</fullName>
    </alternativeName>
    <alternativeName>
        <fullName evidence="15">Cell wall polymerase</fullName>
    </alternativeName>
    <alternativeName>
        <fullName evidence="14">Peptidoglycan polymerase</fullName>
    </alternativeName>
</protein>
<dbReference type="Pfam" id="PF01098">
    <property type="entry name" value="FTSW_RODA_SPOVE"/>
    <property type="match status" value="1"/>
</dbReference>
<dbReference type="GO" id="GO:0071555">
    <property type="term" value="P:cell wall organization"/>
    <property type="evidence" value="ECO:0007669"/>
    <property type="project" value="UniProtKB-KW"/>
</dbReference>
<evidence type="ECO:0000256" key="19">
    <source>
        <dbReference type="ARBA" id="ARBA00044770"/>
    </source>
</evidence>
<evidence type="ECO:0000256" key="21">
    <source>
        <dbReference type="ARBA" id="ARBA00049966"/>
    </source>
</evidence>
<keyword evidence="8" id="KW-0133">Cell shape</keyword>
<evidence type="ECO:0000256" key="13">
    <source>
        <dbReference type="ARBA" id="ARBA00023316"/>
    </source>
</evidence>
<feature type="transmembrane region" description="Helical" evidence="22">
    <location>
        <begin position="50"/>
        <end position="68"/>
    </location>
</feature>
<feature type="transmembrane region" description="Helical" evidence="22">
    <location>
        <begin position="264"/>
        <end position="290"/>
    </location>
</feature>
<dbReference type="GO" id="GO:0051301">
    <property type="term" value="P:cell division"/>
    <property type="evidence" value="ECO:0007669"/>
    <property type="project" value="UniProtKB-KW"/>
</dbReference>
<comment type="function">
    <text evidence="21">Peptidoglycan polymerase that is essential for cell division.</text>
</comment>
<evidence type="ECO:0000256" key="7">
    <source>
        <dbReference type="ARBA" id="ARBA00022692"/>
    </source>
</evidence>
<dbReference type="GO" id="GO:0009252">
    <property type="term" value="P:peptidoglycan biosynthetic process"/>
    <property type="evidence" value="ECO:0007669"/>
    <property type="project" value="UniProtKB-KW"/>
</dbReference>
<evidence type="ECO:0000256" key="20">
    <source>
        <dbReference type="ARBA" id="ARBA00049902"/>
    </source>
</evidence>
<evidence type="ECO:0000256" key="9">
    <source>
        <dbReference type="ARBA" id="ARBA00022984"/>
    </source>
</evidence>
<dbReference type="NCBIfam" id="TIGR02210">
    <property type="entry name" value="rodA_shape"/>
    <property type="match status" value="1"/>
</dbReference>
<dbReference type="STRING" id="349161.Dred_0674"/>
<evidence type="ECO:0000313" key="24">
    <source>
        <dbReference type="Proteomes" id="UP000001556"/>
    </source>
</evidence>
<dbReference type="NCBIfam" id="TIGR02615">
    <property type="entry name" value="spoVE"/>
    <property type="match status" value="1"/>
</dbReference>
<evidence type="ECO:0000256" key="4">
    <source>
        <dbReference type="ARBA" id="ARBA00022618"/>
    </source>
</evidence>
<dbReference type="HOGENOM" id="CLU_029243_0_1_9"/>
<dbReference type="GO" id="GO:0015648">
    <property type="term" value="F:lipid-linked peptidoglycan transporter activity"/>
    <property type="evidence" value="ECO:0007669"/>
    <property type="project" value="TreeGrafter"/>
</dbReference>
<evidence type="ECO:0000256" key="16">
    <source>
        <dbReference type="ARBA" id="ARBA00038053"/>
    </source>
</evidence>
<evidence type="ECO:0000256" key="8">
    <source>
        <dbReference type="ARBA" id="ARBA00022960"/>
    </source>
</evidence>
<dbReference type="eggNOG" id="COG0772">
    <property type="taxonomic scope" value="Bacteria"/>
</dbReference>
<evidence type="ECO:0000256" key="18">
    <source>
        <dbReference type="ARBA" id="ARBA00041418"/>
    </source>
</evidence>
<dbReference type="NCBIfam" id="TIGR02614">
    <property type="entry name" value="ftsW"/>
    <property type="match status" value="1"/>
</dbReference>
<feature type="transmembrane region" description="Helical" evidence="22">
    <location>
        <begin position="339"/>
        <end position="360"/>
    </location>
</feature>
<dbReference type="PANTHER" id="PTHR30474:SF2">
    <property type="entry name" value="PEPTIDOGLYCAN GLYCOSYLTRANSFERASE FTSW-RELATED"/>
    <property type="match status" value="1"/>
</dbReference>
<evidence type="ECO:0000256" key="3">
    <source>
        <dbReference type="ARBA" id="ARBA00022475"/>
    </source>
</evidence>
<organism evidence="23 24">
    <name type="scientific">Desulforamulus reducens (strain ATCC BAA-1160 / DSM 100696 / MI-1)</name>
    <name type="common">Desulfotomaculum reducens</name>
    <dbReference type="NCBI Taxonomy" id="349161"/>
    <lineage>
        <taxon>Bacteria</taxon>
        <taxon>Bacillati</taxon>
        <taxon>Bacillota</taxon>
        <taxon>Clostridia</taxon>
        <taxon>Eubacteriales</taxon>
        <taxon>Peptococcaceae</taxon>
        <taxon>Desulforamulus</taxon>
    </lineage>
</organism>
<name>A4J2B0_DESRM</name>
<comment type="subcellular location">
    <subcellularLocation>
        <location evidence="1">Cell membrane</location>
        <topology evidence="1">Multi-pass membrane protein</topology>
    </subcellularLocation>
</comment>
<gene>
    <name evidence="23" type="ordered locus">Dred_0674</name>
</gene>
<sequence>MRLRKRPPDFVLFLTVLMLLAVGLVMVFSSSEYVTMVRYGDSFYFFKRQLLWALLGLVGMFFMMHFDYYRLKRWIGPIVCLGFFLLVAVLIPGIGQVVNGSRRWIDLGFMNFSPAELVKICLIMFVAFGLSKKGEKVEDFKDGLLPYLIVMGMAALLILLQPDLGTAIVLCGTIFVMFFAAGAKLSHLGGLMGFGVLGVCAAIYLEPYRMKRFLAFLDPEADPQGTGYHIIQSLYALGSGGLFGMGLGQSKQKFLYLPENHTDFIYAILGEELGFIGASLVVLLFIMFVWRGLKIAVTSPDPFASLLATGITCGIALQALINMGVVTGSMPVTGVPLPFISYGGTSLLFTLMGIGIVLNISKYTTPR</sequence>
<evidence type="ECO:0000256" key="11">
    <source>
        <dbReference type="ARBA" id="ARBA00023136"/>
    </source>
</evidence>
<keyword evidence="11 22" id="KW-0472">Membrane</keyword>
<dbReference type="EMBL" id="CP000612">
    <property type="protein sequence ID" value="ABO49213.1"/>
    <property type="molecule type" value="Genomic_DNA"/>
</dbReference>
<dbReference type="PANTHER" id="PTHR30474">
    <property type="entry name" value="CELL CYCLE PROTEIN"/>
    <property type="match status" value="1"/>
</dbReference>
<feature type="transmembrane region" description="Helical" evidence="22">
    <location>
        <begin position="143"/>
        <end position="160"/>
    </location>
</feature>
<dbReference type="InterPro" id="IPR013438">
    <property type="entry name" value="SpoVE"/>
</dbReference>
<dbReference type="GO" id="GO:0005886">
    <property type="term" value="C:plasma membrane"/>
    <property type="evidence" value="ECO:0007669"/>
    <property type="project" value="UniProtKB-SubCell"/>
</dbReference>